<dbReference type="Pfam" id="PF00990">
    <property type="entry name" value="GGDEF"/>
    <property type="match status" value="1"/>
</dbReference>
<feature type="domain" description="GGDEF" evidence="6">
    <location>
        <begin position="485"/>
        <end position="618"/>
    </location>
</feature>
<dbReference type="InterPro" id="IPR050469">
    <property type="entry name" value="Diguanylate_Cyclase"/>
</dbReference>
<dbReference type="SUPFAM" id="SSF52172">
    <property type="entry name" value="CheY-like"/>
    <property type="match status" value="1"/>
</dbReference>
<comment type="catalytic activity">
    <reaction evidence="2">
        <text>2 GTP = 3',3'-c-di-GMP + 2 diphosphate</text>
        <dbReference type="Rhea" id="RHEA:24898"/>
        <dbReference type="ChEBI" id="CHEBI:33019"/>
        <dbReference type="ChEBI" id="CHEBI:37565"/>
        <dbReference type="ChEBI" id="CHEBI:58805"/>
        <dbReference type="EC" id="2.7.7.65"/>
    </reaction>
</comment>
<dbReference type="Gene3D" id="1.10.3210.10">
    <property type="entry name" value="Hypothetical protein af1432"/>
    <property type="match status" value="1"/>
</dbReference>
<dbReference type="NCBIfam" id="TIGR00254">
    <property type="entry name" value="GGDEF"/>
    <property type="match status" value="1"/>
</dbReference>
<evidence type="ECO:0000259" key="5">
    <source>
        <dbReference type="PROSITE" id="PS50110"/>
    </source>
</evidence>
<dbReference type="EMBL" id="CP113517">
    <property type="protein sequence ID" value="WAR43099.1"/>
    <property type="molecule type" value="Genomic_DNA"/>
</dbReference>
<reference evidence="8" key="1">
    <citation type="submission" date="2022-11" db="EMBL/GenBank/DDBJ databases">
        <title>Methylomonas rapida sp. nov., Carotenoid-Producing Obligate Methanotrophs with High Growth Characteristics and Biotechnological Potential.</title>
        <authorList>
            <person name="Tikhonova E.N."/>
            <person name="Suleimanov R.Z."/>
            <person name="Miroshnikov K."/>
            <person name="Oshkin I.Y."/>
            <person name="Belova S.E."/>
            <person name="Danilova O.V."/>
            <person name="Ashikhmin A."/>
            <person name="Konopkin A."/>
            <person name="But S.Y."/>
            <person name="Khmelenina V.N."/>
            <person name="Kuznetsov N."/>
            <person name="Pimenov N.V."/>
            <person name="Dedysh S.N."/>
        </authorList>
    </citation>
    <scope>NUCLEOTIDE SEQUENCE</scope>
    <source>
        <strain evidence="8">MP1</strain>
    </source>
</reference>
<evidence type="ECO:0000256" key="2">
    <source>
        <dbReference type="ARBA" id="ARBA00034247"/>
    </source>
</evidence>
<dbReference type="PANTHER" id="PTHR45138:SF9">
    <property type="entry name" value="DIGUANYLATE CYCLASE DGCM-RELATED"/>
    <property type="match status" value="1"/>
</dbReference>
<dbReference type="PANTHER" id="PTHR45138">
    <property type="entry name" value="REGULATORY COMPONENTS OF SENSORY TRANSDUCTION SYSTEM"/>
    <property type="match status" value="1"/>
</dbReference>
<dbReference type="InterPro" id="IPR001789">
    <property type="entry name" value="Sig_transdc_resp-reg_receiver"/>
</dbReference>
<dbReference type="PROSITE" id="PS50887">
    <property type="entry name" value="GGDEF"/>
    <property type="match status" value="1"/>
</dbReference>
<organism evidence="8 9">
    <name type="scientific">Methylomonas rapida</name>
    <dbReference type="NCBI Taxonomy" id="2963939"/>
    <lineage>
        <taxon>Bacteria</taxon>
        <taxon>Pseudomonadati</taxon>
        <taxon>Pseudomonadota</taxon>
        <taxon>Gammaproteobacteria</taxon>
        <taxon>Methylococcales</taxon>
        <taxon>Methylococcaceae</taxon>
        <taxon>Methylomonas</taxon>
    </lineage>
</organism>
<dbReference type="PROSITE" id="PS50110">
    <property type="entry name" value="RESPONSE_REGULATORY"/>
    <property type="match status" value="1"/>
</dbReference>
<dbReference type="Pfam" id="PF08668">
    <property type="entry name" value="HDOD"/>
    <property type="match status" value="1"/>
</dbReference>
<dbReference type="SMART" id="SM00448">
    <property type="entry name" value="REC"/>
    <property type="match status" value="1"/>
</dbReference>
<dbReference type="Gene3D" id="3.30.70.270">
    <property type="match status" value="1"/>
</dbReference>
<feature type="domain" description="Response regulatory" evidence="5">
    <location>
        <begin position="305"/>
        <end position="421"/>
    </location>
</feature>
<dbReference type="Pfam" id="PF00072">
    <property type="entry name" value="Response_reg"/>
    <property type="match status" value="1"/>
</dbReference>
<evidence type="ECO:0000256" key="1">
    <source>
        <dbReference type="ARBA" id="ARBA00012528"/>
    </source>
</evidence>
<dbReference type="GO" id="GO:0052621">
    <property type="term" value="F:diguanylate cyclase activity"/>
    <property type="evidence" value="ECO:0007669"/>
    <property type="project" value="UniProtKB-EC"/>
</dbReference>
<keyword evidence="4" id="KW-0175">Coiled coil</keyword>
<dbReference type="EC" id="2.7.7.65" evidence="1"/>
<feature type="domain" description="HDOD" evidence="7">
    <location>
        <begin position="16"/>
        <end position="209"/>
    </location>
</feature>
<sequence>MNAESSFNVLKETTRLPSPSGVALAIIKLVQREDATVQQVAQLIKSDPALSGRILGFANSAAFGARRAIASVEDAAFMIGTDAVRNFALSLSLLDDNRQGDCAAFDYPFFWSRSLARAVALAALTTRERSVPPEEAFTLGLLSDIGRLALASVWPDAYGECLKQARNKHLLKLEQERFAITHRTLTEMLLADWGLPQPFLEATKLSFAHEVTEASRVGRLARQLIFCRQLAKYCLADSDSRAALMPTLEKEVCHHAMNADTLQQVLDEIVERWHLWGKEIDIKTDIRYSESRSNAPTISQAANLDLLLVDDDPIITRQLSKKLSEAGYQVAVCRDGESALKYVIQHRPPLLITDWRMQPMDGLSLCKALRNTAFGQSIYIIMLTAAESEDELVDAFDAGIDDYVTKPVSVRVLLSRLRAGQRIVLLQQEVEKERRDVQRYTAELLTANRRLELMAHTDILTNLPNRRYALNRLAQEFEAGRRYNRPLSLLMLDLDHFKSINDTFGHDAGDQVLAHIAGLIKHAVRSNDIACRLGGEEFLVIATNTDGETALLLAERIRATIEKKQPATLKLTRPITISIGVAGSSPVLNSHKELMRLADKALYAVKQGARNGINLALAHEHSP</sequence>
<dbReference type="SUPFAM" id="SSF109604">
    <property type="entry name" value="HD-domain/PDEase-like"/>
    <property type="match status" value="1"/>
</dbReference>
<dbReference type="SMART" id="SM00267">
    <property type="entry name" value="GGDEF"/>
    <property type="match status" value="1"/>
</dbReference>
<dbReference type="Proteomes" id="UP001162780">
    <property type="component" value="Chromosome"/>
</dbReference>
<name>A0ABY7GE72_9GAMM</name>
<gene>
    <name evidence="8" type="ORF">NM686_011890</name>
</gene>
<dbReference type="SUPFAM" id="SSF55073">
    <property type="entry name" value="Nucleotide cyclase"/>
    <property type="match status" value="1"/>
</dbReference>
<proteinExistence type="predicted"/>
<dbReference type="InterPro" id="IPR043128">
    <property type="entry name" value="Rev_trsase/Diguanyl_cyclase"/>
</dbReference>
<dbReference type="CDD" id="cd17574">
    <property type="entry name" value="REC_OmpR"/>
    <property type="match status" value="1"/>
</dbReference>
<feature type="coiled-coil region" evidence="4">
    <location>
        <begin position="423"/>
        <end position="450"/>
    </location>
</feature>
<evidence type="ECO:0000256" key="4">
    <source>
        <dbReference type="SAM" id="Coils"/>
    </source>
</evidence>
<evidence type="ECO:0000259" key="6">
    <source>
        <dbReference type="PROSITE" id="PS50887"/>
    </source>
</evidence>
<accession>A0ABY7GE72</accession>
<evidence type="ECO:0000259" key="7">
    <source>
        <dbReference type="PROSITE" id="PS51833"/>
    </source>
</evidence>
<dbReference type="PROSITE" id="PS51833">
    <property type="entry name" value="HDOD"/>
    <property type="match status" value="1"/>
</dbReference>
<feature type="modified residue" description="4-aspartylphosphate" evidence="3">
    <location>
        <position position="354"/>
    </location>
</feature>
<dbReference type="CDD" id="cd01949">
    <property type="entry name" value="GGDEF"/>
    <property type="match status" value="1"/>
</dbReference>
<keyword evidence="8" id="KW-0548">Nucleotidyltransferase</keyword>
<evidence type="ECO:0000256" key="3">
    <source>
        <dbReference type="PROSITE-ProRule" id="PRU00169"/>
    </source>
</evidence>
<dbReference type="Gene3D" id="3.40.50.2300">
    <property type="match status" value="1"/>
</dbReference>
<keyword evidence="8" id="KW-0808">Transferase</keyword>
<keyword evidence="3" id="KW-0597">Phosphoprotein</keyword>
<keyword evidence="9" id="KW-1185">Reference proteome</keyword>
<dbReference type="RefSeq" id="WP_255188076.1">
    <property type="nucleotide sequence ID" value="NZ_CP113517.1"/>
</dbReference>
<dbReference type="InterPro" id="IPR013976">
    <property type="entry name" value="HDOD"/>
</dbReference>
<dbReference type="InterPro" id="IPR029787">
    <property type="entry name" value="Nucleotide_cyclase"/>
</dbReference>
<dbReference type="InterPro" id="IPR011006">
    <property type="entry name" value="CheY-like_superfamily"/>
</dbReference>
<evidence type="ECO:0000313" key="9">
    <source>
        <dbReference type="Proteomes" id="UP001162780"/>
    </source>
</evidence>
<protein>
    <recommendedName>
        <fullName evidence="1">diguanylate cyclase</fullName>
        <ecNumber evidence="1">2.7.7.65</ecNumber>
    </recommendedName>
</protein>
<dbReference type="InterPro" id="IPR000160">
    <property type="entry name" value="GGDEF_dom"/>
</dbReference>
<evidence type="ECO:0000313" key="8">
    <source>
        <dbReference type="EMBL" id="WAR43099.1"/>
    </source>
</evidence>